<dbReference type="EMBL" id="JACCBK010000001">
    <property type="protein sequence ID" value="NYD86863.1"/>
    <property type="molecule type" value="Genomic_DNA"/>
</dbReference>
<reference evidence="1 4" key="2">
    <citation type="submission" date="2021-01" db="EMBL/GenBank/DDBJ databases">
        <title>Whole genome shotgun sequence of Cellulomonas oligotrophica NBRC 109435.</title>
        <authorList>
            <person name="Komaki H."/>
            <person name="Tamura T."/>
        </authorList>
    </citation>
    <scope>NUCLEOTIDE SEQUENCE [LARGE SCALE GENOMIC DNA]</scope>
    <source>
        <strain evidence="1 4">NBRC 109435</strain>
    </source>
</reference>
<evidence type="ECO:0000313" key="4">
    <source>
        <dbReference type="Proteomes" id="UP000618382"/>
    </source>
</evidence>
<dbReference type="InterPro" id="IPR055151">
    <property type="entry name" value="GH113"/>
</dbReference>
<dbReference type="Proteomes" id="UP000577956">
    <property type="component" value="Unassembled WGS sequence"/>
</dbReference>
<evidence type="ECO:0000313" key="3">
    <source>
        <dbReference type="Proteomes" id="UP000577956"/>
    </source>
</evidence>
<dbReference type="Gene3D" id="3.20.20.80">
    <property type="entry name" value="Glycosidases"/>
    <property type="match status" value="1"/>
</dbReference>
<dbReference type="RefSeq" id="WP_425549970.1">
    <property type="nucleotide sequence ID" value="NZ_BAABFI010000001.1"/>
</dbReference>
<comment type="caution">
    <text evidence="2">The sequence shown here is derived from an EMBL/GenBank/DDBJ whole genome shotgun (WGS) entry which is preliminary data.</text>
</comment>
<proteinExistence type="predicted"/>
<evidence type="ECO:0000313" key="1">
    <source>
        <dbReference type="EMBL" id="GIG32351.1"/>
    </source>
</evidence>
<dbReference type="Proteomes" id="UP000618382">
    <property type="component" value="Unassembled WGS sequence"/>
</dbReference>
<dbReference type="Pfam" id="PF22612">
    <property type="entry name" value="GH113"/>
    <property type="match status" value="1"/>
</dbReference>
<name>A0A7Y9FGP6_9CELL</name>
<reference evidence="2 3" key="1">
    <citation type="submission" date="2020-07" db="EMBL/GenBank/DDBJ databases">
        <title>Sequencing the genomes of 1000 actinobacteria strains.</title>
        <authorList>
            <person name="Klenk H.-P."/>
        </authorList>
    </citation>
    <scope>NUCLEOTIDE SEQUENCE [LARGE SCALE GENOMIC DNA]</scope>
    <source>
        <strain evidence="2 3">DSM 24482</strain>
    </source>
</reference>
<gene>
    <name evidence="2" type="ORF">BKA21_002412</name>
    <name evidence="1" type="ORF">Col01nite_15100</name>
</gene>
<evidence type="ECO:0000313" key="2">
    <source>
        <dbReference type="EMBL" id="NYD86863.1"/>
    </source>
</evidence>
<sequence length="330" mass="36281">MNASPATPPPAAADDDLLGGYVAGMTWGWTGGGRGTWTGPGADASMDAMVDRLGVTWVTLAFGALQDTPQSTTIAWREAPTPTDDEVRTAIRAAHARGLRVCLKPVVNVRNGTWRAHIAFFDVDVPCEPTWAQWFAAYTDFMTHYARIAAEEGVAMLCVGCEMVQSDKREDEWRALVAAVRAEYGGLVTYNCDKYQEGAVRWWDAVDVVSSSGYYPLDDWEAQLDRIEPVVRAAGKPFLFLEAGCPSREGSPALPNDWALPGAPSGEAQRDWYEAAFAACARRDWVRGFMLWDWPTPLYLATDAATDDDYCPYAKPAETTIRDAFSRASR</sequence>
<evidence type="ECO:0008006" key="5">
    <source>
        <dbReference type="Google" id="ProtNLM"/>
    </source>
</evidence>
<organism evidence="2 3">
    <name type="scientific">Cellulomonas oligotrophica</name>
    <dbReference type="NCBI Taxonomy" id="931536"/>
    <lineage>
        <taxon>Bacteria</taxon>
        <taxon>Bacillati</taxon>
        <taxon>Actinomycetota</taxon>
        <taxon>Actinomycetes</taxon>
        <taxon>Micrococcales</taxon>
        <taxon>Cellulomonadaceae</taxon>
        <taxon>Cellulomonas</taxon>
    </lineage>
</organism>
<keyword evidence="4" id="KW-1185">Reference proteome</keyword>
<dbReference type="AlphaFoldDB" id="A0A7Y9FGP6"/>
<dbReference type="EMBL" id="BONN01000003">
    <property type="protein sequence ID" value="GIG32351.1"/>
    <property type="molecule type" value="Genomic_DNA"/>
</dbReference>
<dbReference type="InterPro" id="IPR017853">
    <property type="entry name" value="GH"/>
</dbReference>
<protein>
    <recommendedName>
        <fullName evidence="5">1,4-beta-xylanase</fullName>
    </recommendedName>
</protein>
<accession>A0A7Y9FGP6</accession>
<dbReference type="SUPFAM" id="SSF51445">
    <property type="entry name" value="(Trans)glycosidases"/>
    <property type="match status" value="1"/>
</dbReference>